<evidence type="ECO:0000313" key="2">
    <source>
        <dbReference type="Proteomes" id="UP001162001"/>
    </source>
</evidence>
<proteinExistence type="predicted"/>
<organism evidence="1 2">
    <name type="scientific">Fadolivirus FV1/VV64</name>
    <dbReference type="NCBI Taxonomy" id="3070911"/>
    <lineage>
        <taxon>Viruses</taxon>
        <taxon>Varidnaviria</taxon>
        <taxon>Bamfordvirae</taxon>
        <taxon>Nucleocytoviricota</taxon>
        <taxon>Megaviricetes</taxon>
        <taxon>Imitervirales</taxon>
        <taxon>Mimiviridae</taxon>
        <taxon>Klosneuvirinae</taxon>
        <taxon>Fadolivirus</taxon>
        <taxon>Fadolivirus algeromassiliense</taxon>
    </lineage>
</organism>
<gene>
    <name evidence="1" type="ORF">Fadolivirus_1_757</name>
</gene>
<name>A0A7D3V5L7_9VIRU</name>
<evidence type="ECO:0000313" key="1">
    <source>
        <dbReference type="EMBL" id="QKF94215.1"/>
    </source>
</evidence>
<keyword evidence="2" id="KW-1185">Reference proteome</keyword>
<protein>
    <submittedName>
        <fullName evidence="1">Uncharacterized protein</fullName>
    </submittedName>
</protein>
<accession>A0A7D3V5L7</accession>
<dbReference type="Proteomes" id="UP001162001">
    <property type="component" value="Segment"/>
</dbReference>
<sequence>MYNINNIFHMDPLGVLDYCIYSDIENDFCSAVSEKRNGFCNTHQHYVTNIEPFLRKEKEICVSTVKSYLSSVELASGRINKAKIVNELFAFLCKHKTFMYTNNNFANTILNKLYEFGETDKDLINTDQYIMELFPFLSAELNTHDNCYNNKEICENDDNHIIEISI</sequence>
<reference evidence="1 2" key="1">
    <citation type="submission" date="2020-04" db="EMBL/GenBank/DDBJ databases">
        <title>Advantages and limits of metagenomic assembly and binning of a giant virus.</title>
        <authorList>
            <person name="Schulz F."/>
            <person name="Andreani J."/>
            <person name="Francis R."/>
            <person name="Boudjemaa H."/>
            <person name="Bou Khalil J.Y."/>
            <person name="Lee J."/>
            <person name="La Scola B."/>
            <person name="Woyke T."/>
        </authorList>
    </citation>
    <scope>NUCLEOTIDE SEQUENCE [LARGE SCALE GENOMIC DNA]</scope>
    <source>
        <strain evidence="1 2">FV1/VV64</strain>
    </source>
</reference>
<dbReference type="EMBL" id="MT418680">
    <property type="protein sequence ID" value="QKF94215.1"/>
    <property type="molecule type" value="Genomic_DNA"/>
</dbReference>
<dbReference type="Gene3D" id="1.20.1440.250">
    <property type="match status" value="1"/>
</dbReference>